<keyword evidence="2" id="KW-1185">Reference proteome</keyword>
<gene>
    <name evidence="1" type="ORF">L210DRAFT_983980</name>
</gene>
<dbReference type="EMBL" id="WHUW01000011">
    <property type="protein sequence ID" value="KAF8440819.1"/>
    <property type="molecule type" value="Genomic_DNA"/>
</dbReference>
<sequence length="462" mass="52233">MTGHVVPSTSIHSLPPELLIEIFVSSSHSGAPLTPLVLCAVCKLWRDVCLSSPRAWQLIIVDKSCRFISSIRTQAELWIARSVPLPFNVDVELADFERLLPIMSCFLPHLSRWMDCRISFQGRTTHTRLSDLTLAAPRRVLHHLDVRLKTPFDADGDDDDNIFFSCGTKTFRHVSMKITASSLPSPEFINPLHFTSLDITESSFTHTVRSPELLTFLARCPNLEHFYLHGVSYEEGILPASPLVVTLPRLHTFLLDLVCIQRGVLSHLHLPALRELHLRHLNMDASLDGYHLEEHGDSDDEAHDFSQSPWSDHHTGMGLRKLIQRSHPPLEILDMDLSDMRTKDFRWVFDRLPHLKQFSIVGSDMSNQVVQLFKPELLPTVPGSRDAHCRVRLPQLTTLKLFGCQELSGDVLVEALSARVIYTDAATPNDTLANVVVSGCQHFTASHGIQLSWYLHNRLHFS</sequence>
<dbReference type="InterPro" id="IPR032675">
    <property type="entry name" value="LRR_dom_sf"/>
</dbReference>
<dbReference type="PANTHER" id="PTHR38926:SF72">
    <property type="entry name" value="IM:7136021-RELATED"/>
    <property type="match status" value="1"/>
</dbReference>
<dbReference type="PANTHER" id="PTHR38926">
    <property type="entry name" value="F-BOX DOMAIN CONTAINING PROTEIN, EXPRESSED"/>
    <property type="match status" value="1"/>
</dbReference>
<dbReference type="Gene3D" id="3.80.10.10">
    <property type="entry name" value="Ribonuclease Inhibitor"/>
    <property type="match status" value="1"/>
</dbReference>
<protein>
    <recommendedName>
        <fullName evidence="3">F-box domain-containing protein</fullName>
    </recommendedName>
</protein>
<dbReference type="Gene3D" id="1.20.1280.50">
    <property type="match status" value="1"/>
</dbReference>
<dbReference type="Proteomes" id="UP001194468">
    <property type="component" value="Unassembled WGS sequence"/>
</dbReference>
<reference evidence="1" key="2">
    <citation type="journal article" date="2020" name="Nat. Commun.">
        <title>Large-scale genome sequencing of mycorrhizal fungi provides insights into the early evolution of symbiotic traits.</title>
        <authorList>
            <person name="Miyauchi S."/>
            <person name="Kiss E."/>
            <person name="Kuo A."/>
            <person name="Drula E."/>
            <person name="Kohler A."/>
            <person name="Sanchez-Garcia M."/>
            <person name="Morin E."/>
            <person name="Andreopoulos B."/>
            <person name="Barry K.W."/>
            <person name="Bonito G."/>
            <person name="Buee M."/>
            <person name="Carver A."/>
            <person name="Chen C."/>
            <person name="Cichocki N."/>
            <person name="Clum A."/>
            <person name="Culley D."/>
            <person name="Crous P.W."/>
            <person name="Fauchery L."/>
            <person name="Girlanda M."/>
            <person name="Hayes R.D."/>
            <person name="Keri Z."/>
            <person name="LaButti K."/>
            <person name="Lipzen A."/>
            <person name="Lombard V."/>
            <person name="Magnuson J."/>
            <person name="Maillard F."/>
            <person name="Murat C."/>
            <person name="Nolan M."/>
            <person name="Ohm R.A."/>
            <person name="Pangilinan J."/>
            <person name="Pereira M.F."/>
            <person name="Perotto S."/>
            <person name="Peter M."/>
            <person name="Pfister S."/>
            <person name="Riley R."/>
            <person name="Sitrit Y."/>
            <person name="Stielow J.B."/>
            <person name="Szollosi G."/>
            <person name="Zifcakova L."/>
            <person name="Stursova M."/>
            <person name="Spatafora J.W."/>
            <person name="Tedersoo L."/>
            <person name="Vaario L.M."/>
            <person name="Yamada A."/>
            <person name="Yan M."/>
            <person name="Wang P."/>
            <person name="Xu J."/>
            <person name="Bruns T."/>
            <person name="Baldrian P."/>
            <person name="Vilgalys R."/>
            <person name="Dunand C."/>
            <person name="Henrissat B."/>
            <person name="Grigoriev I.V."/>
            <person name="Hibbett D."/>
            <person name="Nagy L.G."/>
            <person name="Martin F.M."/>
        </authorList>
    </citation>
    <scope>NUCLEOTIDE SEQUENCE</scope>
    <source>
        <strain evidence="1">BED1</strain>
    </source>
</reference>
<dbReference type="AlphaFoldDB" id="A0AAD4GFD9"/>
<accession>A0AAD4GFD9</accession>
<evidence type="ECO:0008006" key="3">
    <source>
        <dbReference type="Google" id="ProtNLM"/>
    </source>
</evidence>
<comment type="caution">
    <text evidence="1">The sequence shown here is derived from an EMBL/GenBank/DDBJ whole genome shotgun (WGS) entry which is preliminary data.</text>
</comment>
<evidence type="ECO:0000313" key="2">
    <source>
        <dbReference type="Proteomes" id="UP001194468"/>
    </source>
</evidence>
<reference evidence="1" key="1">
    <citation type="submission" date="2019-10" db="EMBL/GenBank/DDBJ databases">
        <authorList>
            <consortium name="DOE Joint Genome Institute"/>
            <person name="Kuo A."/>
            <person name="Miyauchi S."/>
            <person name="Kiss E."/>
            <person name="Drula E."/>
            <person name="Kohler A."/>
            <person name="Sanchez-Garcia M."/>
            <person name="Andreopoulos B."/>
            <person name="Barry K.W."/>
            <person name="Bonito G."/>
            <person name="Buee M."/>
            <person name="Carver A."/>
            <person name="Chen C."/>
            <person name="Cichocki N."/>
            <person name="Clum A."/>
            <person name="Culley D."/>
            <person name="Crous P.W."/>
            <person name="Fauchery L."/>
            <person name="Girlanda M."/>
            <person name="Hayes R."/>
            <person name="Keri Z."/>
            <person name="LaButti K."/>
            <person name="Lipzen A."/>
            <person name="Lombard V."/>
            <person name="Magnuson J."/>
            <person name="Maillard F."/>
            <person name="Morin E."/>
            <person name="Murat C."/>
            <person name="Nolan M."/>
            <person name="Ohm R."/>
            <person name="Pangilinan J."/>
            <person name="Pereira M."/>
            <person name="Perotto S."/>
            <person name="Peter M."/>
            <person name="Riley R."/>
            <person name="Sitrit Y."/>
            <person name="Stielow B."/>
            <person name="Szollosi G."/>
            <person name="Zifcakova L."/>
            <person name="Stursova M."/>
            <person name="Spatafora J.W."/>
            <person name="Tedersoo L."/>
            <person name="Vaario L.-M."/>
            <person name="Yamada A."/>
            <person name="Yan M."/>
            <person name="Wang P."/>
            <person name="Xu J."/>
            <person name="Bruns T."/>
            <person name="Baldrian P."/>
            <person name="Vilgalys R."/>
            <person name="Henrissat B."/>
            <person name="Grigoriev I.V."/>
            <person name="Hibbett D."/>
            <person name="Nagy L.G."/>
            <person name="Martin F.M."/>
        </authorList>
    </citation>
    <scope>NUCLEOTIDE SEQUENCE</scope>
    <source>
        <strain evidence="1">BED1</strain>
    </source>
</reference>
<proteinExistence type="predicted"/>
<name>A0AAD4GFD9_BOLED</name>
<evidence type="ECO:0000313" key="1">
    <source>
        <dbReference type="EMBL" id="KAF8440819.1"/>
    </source>
</evidence>
<organism evidence="1 2">
    <name type="scientific">Boletus edulis BED1</name>
    <dbReference type="NCBI Taxonomy" id="1328754"/>
    <lineage>
        <taxon>Eukaryota</taxon>
        <taxon>Fungi</taxon>
        <taxon>Dikarya</taxon>
        <taxon>Basidiomycota</taxon>
        <taxon>Agaricomycotina</taxon>
        <taxon>Agaricomycetes</taxon>
        <taxon>Agaricomycetidae</taxon>
        <taxon>Boletales</taxon>
        <taxon>Boletineae</taxon>
        <taxon>Boletaceae</taxon>
        <taxon>Boletoideae</taxon>
        <taxon>Boletus</taxon>
    </lineage>
</organism>
<dbReference type="SUPFAM" id="SSF52047">
    <property type="entry name" value="RNI-like"/>
    <property type="match status" value="1"/>
</dbReference>